<reference evidence="2 3" key="1">
    <citation type="submission" date="2018-02" db="EMBL/GenBank/DDBJ databases">
        <title>The genomes of Aspergillus section Nigri reveals drivers in fungal speciation.</title>
        <authorList>
            <consortium name="DOE Joint Genome Institute"/>
            <person name="Vesth T.C."/>
            <person name="Nybo J."/>
            <person name="Theobald S."/>
            <person name="Brandl J."/>
            <person name="Frisvad J.C."/>
            <person name="Nielsen K.F."/>
            <person name="Lyhne E.K."/>
            <person name="Kogle M.E."/>
            <person name="Kuo A."/>
            <person name="Riley R."/>
            <person name="Clum A."/>
            <person name="Nolan M."/>
            <person name="Lipzen A."/>
            <person name="Salamov A."/>
            <person name="Henrissat B."/>
            <person name="Wiebenga A."/>
            <person name="De vries R.P."/>
            <person name="Grigoriev I.V."/>
            <person name="Mortensen U.H."/>
            <person name="Andersen M.R."/>
            <person name="Baker S.E."/>
        </authorList>
    </citation>
    <scope>NUCLEOTIDE SEQUENCE [LARGE SCALE GENOMIC DNA]</scope>
    <source>
        <strain evidence="2 3">CBS 121593</strain>
    </source>
</reference>
<dbReference type="EMBL" id="KZ824509">
    <property type="protein sequence ID" value="RAK94967.1"/>
    <property type="molecule type" value="Genomic_DNA"/>
</dbReference>
<protein>
    <submittedName>
        <fullName evidence="2">Uncharacterized protein</fullName>
    </submittedName>
</protein>
<keyword evidence="3" id="KW-1185">Reference proteome</keyword>
<name>A0A395GJM8_9EURO</name>
<evidence type="ECO:0000256" key="1">
    <source>
        <dbReference type="SAM" id="Phobius"/>
    </source>
</evidence>
<keyword evidence="1" id="KW-1133">Transmembrane helix</keyword>
<dbReference type="VEuPathDB" id="FungiDB:BO80DRAFT_290380"/>
<evidence type="ECO:0000313" key="2">
    <source>
        <dbReference type="EMBL" id="RAK94967.1"/>
    </source>
</evidence>
<dbReference type="AlphaFoldDB" id="A0A395GJM8"/>
<dbReference type="GeneID" id="37219857"/>
<keyword evidence="1" id="KW-0472">Membrane</keyword>
<proteinExistence type="predicted"/>
<feature type="transmembrane region" description="Helical" evidence="1">
    <location>
        <begin position="95"/>
        <end position="117"/>
    </location>
</feature>
<sequence>MVAPRERTRTMYITHAALLIAPRKFIREFKVTIALPRCLTACHPHHPPPSPGFITHKRALLIGWVDELIGNKSPMQMKPIFDVDSVTPRLRHGMYCCACYMFPHLLLCLLVLFFVFFPSTIHRTSQFSQ</sequence>
<keyword evidence="1" id="KW-0812">Transmembrane</keyword>
<evidence type="ECO:0000313" key="3">
    <source>
        <dbReference type="Proteomes" id="UP000249402"/>
    </source>
</evidence>
<gene>
    <name evidence="2" type="ORF">BO80DRAFT_290380</name>
</gene>
<dbReference type="RefSeq" id="XP_025569295.1">
    <property type="nucleotide sequence ID" value="XM_025714992.1"/>
</dbReference>
<accession>A0A395GJM8</accession>
<dbReference type="Proteomes" id="UP000249402">
    <property type="component" value="Unassembled WGS sequence"/>
</dbReference>
<organism evidence="2 3">
    <name type="scientific">Aspergillus ibericus CBS 121593</name>
    <dbReference type="NCBI Taxonomy" id="1448316"/>
    <lineage>
        <taxon>Eukaryota</taxon>
        <taxon>Fungi</taxon>
        <taxon>Dikarya</taxon>
        <taxon>Ascomycota</taxon>
        <taxon>Pezizomycotina</taxon>
        <taxon>Eurotiomycetes</taxon>
        <taxon>Eurotiomycetidae</taxon>
        <taxon>Eurotiales</taxon>
        <taxon>Aspergillaceae</taxon>
        <taxon>Aspergillus</taxon>
        <taxon>Aspergillus subgen. Circumdati</taxon>
    </lineage>
</organism>